<evidence type="ECO:0000313" key="10">
    <source>
        <dbReference type="Proteomes" id="UP000007796"/>
    </source>
</evidence>
<dbReference type="PANTHER" id="PTHR33048:SF155">
    <property type="entry name" value="INTEGRAL MEMBRANE PROTEIN"/>
    <property type="match status" value="1"/>
</dbReference>
<dbReference type="RefSeq" id="XP_014170019.1">
    <property type="nucleotide sequence ID" value="XM_014314544.1"/>
</dbReference>
<name>F0XQE0_GROCL</name>
<dbReference type="PANTHER" id="PTHR33048">
    <property type="entry name" value="PTH11-LIKE INTEGRAL MEMBRANE PROTEIN (AFU_ORTHOLOGUE AFUA_5G11245)"/>
    <property type="match status" value="1"/>
</dbReference>
<keyword evidence="10" id="KW-1185">Reference proteome</keyword>
<evidence type="ECO:0000259" key="8">
    <source>
        <dbReference type="Pfam" id="PF20684"/>
    </source>
</evidence>
<feature type="transmembrane region" description="Helical" evidence="7">
    <location>
        <begin position="110"/>
        <end position="132"/>
    </location>
</feature>
<feature type="domain" description="Rhodopsin" evidence="8">
    <location>
        <begin position="44"/>
        <end position="284"/>
    </location>
</feature>
<feature type="transmembrane region" description="Helical" evidence="7">
    <location>
        <begin position="60"/>
        <end position="83"/>
    </location>
</feature>
<dbReference type="EMBL" id="GL629801">
    <property type="protein sequence ID" value="EFX00537.1"/>
    <property type="molecule type" value="Genomic_DNA"/>
</dbReference>
<dbReference type="InterPro" id="IPR052337">
    <property type="entry name" value="SAT4-like"/>
</dbReference>
<gene>
    <name evidence="9" type="ORF">CMQ_7539</name>
</gene>
<feature type="transmembrane region" description="Helical" evidence="7">
    <location>
        <begin position="222"/>
        <end position="247"/>
    </location>
</feature>
<organism evidence="10">
    <name type="scientific">Grosmannia clavigera (strain kw1407 / UAMH 11150)</name>
    <name type="common">Blue stain fungus</name>
    <name type="synonym">Graphiocladiella clavigera</name>
    <dbReference type="NCBI Taxonomy" id="655863"/>
    <lineage>
        <taxon>Eukaryota</taxon>
        <taxon>Fungi</taxon>
        <taxon>Dikarya</taxon>
        <taxon>Ascomycota</taxon>
        <taxon>Pezizomycotina</taxon>
        <taxon>Sordariomycetes</taxon>
        <taxon>Sordariomycetidae</taxon>
        <taxon>Ophiostomatales</taxon>
        <taxon>Ophiostomataceae</taxon>
        <taxon>Leptographium</taxon>
    </lineage>
</organism>
<feature type="transmembrane region" description="Helical" evidence="7">
    <location>
        <begin position="259"/>
        <end position="279"/>
    </location>
</feature>
<dbReference type="InParanoid" id="F0XQE0"/>
<keyword evidence="2 7" id="KW-0812">Transmembrane</keyword>
<comment type="similarity">
    <text evidence="5">Belongs to the SAT4 family.</text>
</comment>
<accession>F0XQE0</accession>
<feature type="transmembrane region" description="Helical" evidence="7">
    <location>
        <begin position="191"/>
        <end position="210"/>
    </location>
</feature>
<dbReference type="Pfam" id="PF20684">
    <property type="entry name" value="Fung_rhodopsin"/>
    <property type="match status" value="1"/>
</dbReference>
<evidence type="ECO:0000256" key="5">
    <source>
        <dbReference type="ARBA" id="ARBA00038359"/>
    </source>
</evidence>
<dbReference type="Proteomes" id="UP000007796">
    <property type="component" value="Unassembled WGS sequence"/>
</dbReference>
<dbReference type="STRING" id="655863.F0XQE0"/>
<dbReference type="HOGENOM" id="CLU_028200_3_7_1"/>
<keyword evidence="4 7" id="KW-0472">Membrane</keyword>
<comment type="subcellular location">
    <subcellularLocation>
        <location evidence="1">Membrane</location>
        <topology evidence="1">Multi-pass membrane protein</topology>
    </subcellularLocation>
</comment>
<dbReference type="GeneID" id="25981094"/>
<keyword evidence="3 7" id="KW-1133">Transmembrane helix</keyword>
<feature type="transmembrane region" description="Helical" evidence="7">
    <location>
        <begin position="26"/>
        <end position="48"/>
    </location>
</feature>
<evidence type="ECO:0000256" key="1">
    <source>
        <dbReference type="ARBA" id="ARBA00004141"/>
    </source>
</evidence>
<feature type="compositionally biased region" description="Low complexity" evidence="6">
    <location>
        <begin position="381"/>
        <end position="396"/>
    </location>
</feature>
<evidence type="ECO:0000256" key="7">
    <source>
        <dbReference type="SAM" id="Phobius"/>
    </source>
</evidence>
<dbReference type="eggNOG" id="ENOG502SK9Y">
    <property type="taxonomic scope" value="Eukaryota"/>
</dbReference>
<sequence length="396" mass="43418">MDLLRVLASVLIARETDEASVNNGPAGLGIIWTMVVLAWLIVLLRLYTQARITGQYGLSDYLMLVSVIIITAFASLISVQYHYGWGRHQAYVDDADLVQFFKFNITSQSFGILGSTLGRLSFIVFMVQLFGFKKSLARGLWVLFALQCITNGVAIICIYAQCSDARALYNHSVVADCWPDYVQTYIGYGHTSFNALTDLILTVLPLKMIWNLQMKLRIKISVAVLLSMSILAFVGVIMKIVYLRALSHRGDATYNTVPMFAWIVVEGTLVDIAGSVPLLRPLFKPYLGDSSTARPHYELSPFSAPLSQSTATAGGFSFNKLREATHSNVLKSAVVHGSGSQEDILSASGVGPSHNGKITVREEFIVDYGTDNKIASPPTPSRSSTQRGPSRTSWSA</sequence>
<reference evidence="9 10" key="1">
    <citation type="journal article" date="2011" name="Proc. Natl. Acad. Sci. U.S.A.">
        <title>Genome and transcriptome analyses of the mountain pine beetle-fungal symbiont Grosmannia clavigera, a lodgepole pine pathogen.</title>
        <authorList>
            <person name="DiGuistini S."/>
            <person name="Wang Y."/>
            <person name="Liao N.Y."/>
            <person name="Taylor G."/>
            <person name="Tanguay P."/>
            <person name="Feau N."/>
            <person name="Henrissat B."/>
            <person name="Chan S.K."/>
            <person name="Hesse-Orce U."/>
            <person name="Alamouti S.M."/>
            <person name="Tsui C.K.M."/>
            <person name="Docking R.T."/>
            <person name="Levasseur A."/>
            <person name="Haridas S."/>
            <person name="Robertson G."/>
            <person name="Birol I."/>
            <person name="Holt R.A."/>
            <person name="Marra M.A."/>
            <person name="Hamelin R.C."/>
            <person name="Hirst M."/>
            <person name="Jones S.J.M."/>
            <person name="Bohlmann J."/>
            <person name="Breuil C."/>
        </authorList>
    </citation>
    <scope>NUCLEOTIDE SEQUENCE [LARGE SCALE GENOMIC DNA]</scope>
    <source>
        <strain evidence="10">kw1407 / UAMH 11150</strain>
    </source>
</reference>
<evidence type="ECO:0000256" key="4">
    <source>
        <dbReference type="ARBA" id="ARBA00023136"/>
    </source>
</evidence>
<proteinExistence type="inferred from homology"/>
<dbReference type="GO" id="GO:0016020">
    <property type="term" value="C:membrane"/>
    <property type="evidence" value="ECO:0007669"/>
    <property type="project" value="UniProtKB-SubCell"/>
</dbReference>
<evidence type="ECO:0000256" key="3">
    <source>
        <dbReference type="ARBA" id="ARBA00022989"/>
    </source>
</evidence>
<evidence type="ECO:0000256" key="2">
    <source>
        <dbReference type="ARBA" id="ARBA00022692"/>
    </source>
</evidence>
<dbReference type="AlphaFoldDB" id="F0XQE0"/>
<protein>
    <submittedName>
        <fullName evidence="9">Integral membrane protein</fullName>
    </submittedName>
</protein>
<feature type="region of interest" description="Disordered" evidence="6">
    <location>
        <begin position="369"/>
        <end position="396"/>
    </location>
</feature>
<evidence type="ECO:0000256" key="6">
    <source>
        <dbReference type="SAM" id="MobiDB-lite"/>
    </source>
</evidence>
<feature type="transmembrane region" description="Helical" evidence="7">
    <location>
        <begin position="139"/>
        <end position="161"/>
    </location>
</feature>
<dbReference type="InterPro" id="IPR049326">
    <property type="entry name" value="Rhodopsin_dom_fungi"/>
</dbReference>
<dbReference type="OrthoDB" id="3923077at2759"/>
<evidence type="ECO:0000313" key="9">
    <source>
        <dbReference type="EMBL" id="EFX00537.1"/>
    </source>
</evidence>